<proteinExistence type="predicted"/>
<sequence length="675" mass="76801">MNIGTTSKGIYNIPHLKYFFPQEVNLFLINRFSQTRADMVVGWGNKPSSVNAKKYAVKYKVPYTSLEDGFIRSLAPAKICPSPLSIIFDDIGIYYDASKPSQLENFIAANEVTGYDLERAKNLIRIIKQHKISKYNHAPENLSILKKVENYVLVIDQTYNDLSVSGSLSSAITFQNMLEAAFDENPGTTVLVKTHPEVVAGYKKGYLTELAKQYQCQIISEAINPWSLLSYAQKVYTVSSQMGFEALMAEKTVRCFGLPFYAGWGLSIDEQTTSRRNQKRNLYEIFIAAYLKYSIYLNPFTLQKCELEEILPIISLWKDINRQNIDIKACTHISKWKQKSVTNFLKSTEAKPRYYSSIKKAVADSKTNEVSAWASKLKPEEILNFRKQGVRLNQIEDGFLRSVGLGANLITPQSIVIDKRGIYYDHHSPSDLECIIQNTDFSDEIILRAKNIIKSLNELEITKYNVGFKNTKPLTLPPDKLKILVVGQVENDASIKLGTVDIKTNLDLLKTVREKNPLSFIIYKPHPDCVAGQRRGMISNNTTIQYADLILDDISIIKLIDECDEVHTLTSLTGFEALIRGKRVNCYGLPFYSGWGLTNDLYKCLRRNRQVTIEELVAGTLIIYPRYLDPKTNLWCSVEVIIDRLNEMKQKGVTLSKLTQLRTLFGKLKRMRISV</sequence>
<evidence type="ECO:0000313" key="1">
    <source>
        <dbReference type="EMBL" id="KIE05039.1"/>
    </source>
</evidence>
<dbReference type="EMBL" id="JSWE01000124">
    <property type="protein sequence ID" value="KIE05039.1"/>
    <property type="molecule type" value="Genomic_DNA"/>
</dbReference>
<dbReference type="GO" id="GO:0000271">
    <property type="term" value="P:polysaccharide biosynthetic process"/>
    <property type="evidence" value="ECO:0007669"/>
    <property type="project" value="InterPro"/>
</dbReference>
<dbReference type="STRING" id="86105.NF27_EY01350"/>
<dbReference type="PATRIC" id="fig|86105.3.peg.1206"/>
<dbReference type="GO" id="GO:0015774">
    <property type="term" value="P:polysaccharide transport"/>
    <property type="evidence" value="ECO:0007669"/>
    <property type="project" value="InterPro"/>
</dbReference>
<dbReference type="Pfam" id="PF05159">
    <property type="entry name" value="Capsule_synth"/>
    <property type="match status" value="2"/>
</dbReference>
<organism evidence="1 2">
    <name type="scientific">Candidatus Jidaibacter acanthamoebae</name>
    <dbReference type="NCBI Taxonomy" id="86105"/>
    <lineage>
        <taxon>Bacteria</taxon>
        <taxon>Pseudomonadati</taxon>
        <taxon>Pseudomonadota</taxon>
        <taxon>Alphaproteobacteria</taxon>
        <taxon>Rickettsiales</taxon>
        <taxon>Candidatus Midichloriaceae</taxon>
        <taxon>Candidatus Jidaibacter</taxon>
    </lineage>
</organism>
<dbReference type="RefSeq" id="WP_039457122.1">
    <property type="nucleotide sequence ID" value="NZ_JSWE01000124.1"/>
</dbReference>
<protein>
    <submittedName>
        <fullName evidence="1">Capsule polysaccharide modification protein LipA</fullName>
    </submittedName>
</protein>
<dbReference type="OrthoDB" id="543755at2"/>
<evidence type="ECO:0000313" key="2">
    <source>
        <dbReference type="Proteomes" id="UP000031258"/>
    </source>
</evidence>
<dbReference type="CDD" id="cd16439">
    <property type="entry name" value="beta_Kdo_transferase_KpsC_2"/>
    <property type="match status" value="1"/>
</dbReference>
<keyword evidence="2" id="KW-1185">Reference proteome</keyword>
<comment type="caution">
    <text evidence="1">The sequence shown here is derived from an EMBL/GenBank/DDBJ whole genome shotgun (WGS) entry which is preliminary data.</text>
</comment>
<accession>A0A0C1QHQ5</accession>
<dbReference type="AlphaFoldDB" id="A0A0C1QHQ5"/>
<dbReference type="CDD" id="cd16440">
    <property type="entry name" value="beta_Kdo_transferase_KpsC_1"/>
    <property type="match status" value="1"/>
</dbReference>
<dbReference type="InterPro" id="IPR007833">
    <property type="entry name" value="Capsule_polysaccharide_synth"/>
</dbReference>
<reference evidence="1 2" key="1">
    <citation type="submission" date="2014-11" db="EMBL/GenBank/DDBJ databases">
        <title>A Rickettsiales Symbiont of Amoebae With Ancient Features.</title>
        <authorList>
            <person name="Schulz F."/>
            <person name="Martijn J."/>
            <person name="Wascher F."/>
            <person name="Kostanjsek R."/>
            <person name="Ettema T.J."/>
            <person name="Horn M."/>
        </authorList>
    </citation>
    <scope>NUCLEOTIDE SEQUENCE [LARGE SCALE GENOMIC DNA]</scope>
    <source>
        <strain evidence="1 2">UWC36</strain>
    </source>
</reference>
<gene>
    <name evidence="1" type="primary">lipA_3</name>
    <name evidence="1" type="ORF">NF27_EY01350</name>
</gene>
<dbReference type="Proteomes" id="UP000031258">
    <property type="component" value="Unassembled WGS sequence"/>
</dbReference>
<name>A0A0C1QHQ5_9RICK</name>